<dbReference type="PANTHER" id="PTHR37154">
    <property type="entry name" value="MITOREGULIN"/>
    <property type="match status" value="1"/>
</dbReference>
<evidence type="ECO:0000313" key="3">
    <source>
        <dbReference type="Proteomes" id="UP000824782"/>
    </source>
</evidence>
<gene>
    <name evidence="2" type="ORF">GDO81_026645</name>
</gene>
<keyword evidence="1" id="KW-0472">Membrane</keyword>
<dbReference type="InterPro" id="IPR038778">
    <property type="entry name" value="Mtln"/>
</dbReference>
<organism evidence="2 3">
    <name type="scientific">Engystomops pustulosus</name>
    <name type="common">Tungara frog</name>
    <name type="synonym">Physalaemus pustulosus</name>
    <dbReference type="NCBI Taxonomy" id="76066"/>
    <lineage>
        <taxon>Eukaryota</taxon>
        <taxon>Metazoa</taxon>
        <taxon>Chordata</taxon>
        <taxon>Craniata</taxon>
        <taxon>Vertebrata</taxon>
        <taxon>Euteleostomi</taxon>
        <taxon>Amphibia</taxon>
        <taxon>Batrachia</taxon>
        <taxon>Anura</taxon>
        <taxon>Neobatrachia</taxon>
        <taxon>Hyloidea</taxon>
        <taxon>Leptodactylidae</taxon>
        <taxon>Leiuperinae</taxon>
        <taxon>Engystomops</taxon>
    </lineage>
</organism>
<dbReference type="GO" id="GO:0005743">
    <property type="term" value="C:mitochondrial inner membrane"/>
    <property type="evidence" value="ECO:0007669"/>
    <property type="project" value="TreeGrafter"/>
</dbReference>
<feature type="transmembrane region" description="Helical" evidence="1">
    <location>
        <begin position="7"/>
        <end position="25"/>
    </location>
</feature>
<keyword evidence="1" id="KW-0812">Transmembrane</keyword>
<proteinExistence type="predicted"/>
<keyword evidence="1" id="KW-1133">Transmembrane helix</keyword>
<evidence type="ECO:0000313" key="2">
    <source>
        <dbReference type="EMBL" id="KAG8550312.1"/>
    </source>
</evidence>
<name>A0AAV6ZMA4_ENGPU</name>
<dbReference type="Pfam" id="PF22002">
    <property type="entry name" value="MTLN"/>
    <property type="match status" value="1"/>
</dbReference>
<keyword evidence="3" id="KW-1185">Reference proteome</keyword>
<dbReference type="AlphaFoldDB" id="A0AAV6ZMA4"/>
<accession>A0AAV6ZMA4</accession>
<dbReference type="GO" id="GO:0051284">
    <property type="term" value="P:positive regulation of sequestering of calcium ion"/>
    <property type="evidence" value="ECO:0007669"/>
    <property type="project" value="TreeGrafter"/>
</dbReference>
<protein>
    <recommendedName>
        <fullName evidence="4">Mitoregulin</fullName>
    </recommendedName>
</protein>
<comment type="caution">
    <text evidence="2">The sequence shown here is derived from an EMBL/GenBank/DDBJ whole genome shotgun (WGS) entry which is preliminary data.</text>
</comment>
<evidence type="ECO:0000256" key="1">
    <source>
        <dbReference type="SAM" id="Phobius"/>
    </source>
</evidence>
<reference evidence="2" key="1">
    <citation type="thesis" date="2020" institute="ProQuest LLC" country="789 East Eisenhower Parkway, Ann Arbor, MI, USA">
        <title>Comparative Genomics and Chromosome Evolution.</title>
        <authorList>
            <person name="Mudd A.B."/>
        </authorList>
    </citation>
    <scope>NUCLEOTIDE SEQUENCE</scope>
    <source>
        <strain evidence="2">237g6f4</strain>
        <tissue evidence="2">Blood</tissue>
    </source>
</reference>
<evidence type="ECO:0008006" key="4">
    <source>
        <dbReference type="Google" id="ProtNLM"/>
    </source>
</evidence>
<sequence length="56" mass="6477">MGEVSERGLYLAVALSFAAGVLVGWQANRQRRKFLDWRKKRLQDKLAETQKKLDLS</sequence>
<dbReference type="PANTHER" id="PTHR37154:SF1">
    <property type="entry name" value="MITOREGULIN"/>
    <property type="match status" value="1"/>
</dbReference>
<dbReference type="EMBL" id="WNYA01000062">
    <property type="protein sequence ID" value="KAG8550313.1"/>
    <property type="molecule type" value="Genomic_DNA"/>
</dbReference>
<dbReference type="Proteomes" id="UP000824782">
    <property type="component" value="Unassembled WGS sequence"/>
</dbReference>
<dbReference type="GO" id="GO:0010918">
    <property type="term" value="P:positive regulation of mitochondrial membrane potential"/>
    <property type="evidence" value="ECO:0007669"/>
    <property type="project" value="TreeGrafter"/>
</dbReference>
<dbReference type="EMBL" id="WNYA01000062">
    <property type="protein sequence ID" value="KAG8550312.1"/>
    <property type="molecule type" value="Genomic_DNA"/>
</dbReference>